<evidence type="ECO:0000256" key="1">
    <source>
        <dbReference type="SAM" id="Phobius"/>
    </source>
</evidence>
<feature type="transmembrane region" description="Helical" evidence="1">
    <location>
        <begin position="58"/>
        <end position="80"/>
    </location>
</feature>
<dbReference type="KEGG" id="ocy:OSSY52_09790"/>
<dbReference type="RefSeq" id="WP_190615905.1">
    <property type="nucleotide sequence ID" value="NZ_AP018712.1"/>
</dbReference>
<dbReference type="Proteomes" id="UP000516361">
    <property type="component" value="Chromosome"/>
</dbReference>
<dbReference type="EMBL" id="AP018712">
    <property type="protein sequence ID" value="BBE30838.1"/>
    <property type="molecule type" value="Genomic_DNA"/>
</dbReference>
<gene>
    <name evidence="2" type="ORF">OSSY52_09790</name>
</gene>
<evidence type="ECO:0000313" key="3">
    <source>
        <dbReference type="Proteomes" id="UP000516361"/>
    </source>
</evidence>
<dbReference type="InterPro" id="IPR005642">
    <property type="entry name" value="LysO"/>
</dbReference>
<feature type="transmembrane region" description="Helical" evidence="1">
    <location>
        <begin position="29"/>
        <end position="46"/>
    </location>
</feature>
<dbReference type="AlphaFoldDB" id="A0A7G1G356"/>
<protein>
    <recommendedName>
        <fullName evidence="4">DUF340 domain-containing protein</fullName>
    </recommendedName>
</protein>
<dbReference type="GO" id="GO:0015661">
    <property type="term" value="F:L-lysine efflux transmembrane transporter activity"/>
    <property type="evidence" value="ECO:0007669"/>
    <property type="project" value="InterPro"/>
</dbReference>
<dbReference type="InParanoid" id="A0A7G1G356"/>
<reference evidence="2 3" key="1">
    <citation type="submission" date="2018-06" db="EMBL/GenBank/DDBJ databases">
        <title>Genome sequencing of Oceanotoga sp. sy52.</title>
        <authorList>
            <person name="Mori K."/>
        </authorList>
    </citation>
    <scope>NUCLEOTIDE SEQUENCE [LARGE SCALE GENOMIC DNA]</scope>
    <source>
        <strain evidence="3">sy52</strain>
    </source>
</reference>
<keyword evidence="1" id="KW-0472">Membrane</keyword>
<proteinExistence type="predicted"/>
<dbReference type="Pfam" id="PF03956">
    <property type="entry name" value="Lys_export"/>
    <property type="match status" value="1"/>
</dbReference>
<name>A0A7G1G356_9BACT</name>
<organism evidence="2 3">
    <name type="scientific">Tepiditoga spiralis</name>
    <dbReference type="NCBI Taxonomy" id="2108365"/>
    <lineage>
        <taxon>Bacteria</taxon>
        <taxon>Thermotogati</taxon>
        <taxon>Thermotogota</taxon>
        <taxon>Thermotogae</taxon>
        <taxon>Petrotogales</taxon>
        <taxon>Petrotogaceae</taxon>
        <taxon>Tepiditoga</taxon>
    </lineage>
</organism>
<sequence length="88" mass="9958">MLYLILFSFIAGLTLGIKGKLRFLKKYKPVTYITVLLLFFMGMDIGANKSLISQLPKIGLLAFFIAIFSIIGSILFTMIYEKARSDKK</sequence>
<evidence type="ECO:0000313" key="2">
    <source>
        <dbReference type="EMBL" id="BBE30838.1"/>
    </source>
</evidence>
<keyword evidence="3" id="KW-1185">Reference proteome</keyword>
<accession>A0A7G1G356</accession>
<keyword evidence="1" id="KW-0812">Transmembrane</keyword>
<evidence type="ECO:0008006" key="4">
    <source>
        <dbReference type="Google" id="ProtNLM"/>
    </source>
</evidence>
<keyword evidence="1" id="KW-1133">Transmembrane helix</keyword>